<name>A0A0G4HPB9_9ALVE</name>
<evidence type="ECO:0000313" key="2">
    <source>
        <dbReference type="EMBL" id="CEM46129.1"/>
    </source>
</evidence>
<feature type="compositionally biased region" description="Basic and acidic residues" evidence="1">
    <location>
        <begin position="596"/>
        <end position="627"/>
    </location>
</feature>
<feature type="region of interest" description="Disordered" evidence="1">
    <location>
        <begin position="1"/>
        <end position="42"/>
    </location>
</feature>
<feature type="compositionally biased region" description="Basic and acidic residues" evidence="1">
    <location>
        <begin position="175"/>
        <end position="192"/>
    </location>
</feature>
<dbReference type="AlphaFoldDB" id="A0A0G4HPB9"/>
<sequence>MGEFGIPSEEGSGDSGEDEDEEEMSSTGVPSHSLPSTMSIKQEEVDEKRCFAFAAAPVGGLRSSLAHRGGSGNGRKRRAPQQHGEGNAEGETGGQAHPLDPQRTRRCMTALQGALHATADVSAVNGQQQVDDQQAQILRLAHRHLPAFFQAVEQAQDGPEGEQRVVASLKKVLKTEEEDRPAKKMKNRKDMTTAEGESDDAEMQSDVSPMWAVQSGTATPELSHQNAPHYLSDSGATSSAASASSRGSEVDLSGVQADTAVSSSAFAKNDEFGFFSSGGNGSGSGGWEGPPEFGPALFACLGTLEREVSNISMGAHTQNPQMMQRSTSFTNAAENGLPRGISGSFAPPQFPFGGTHAVPFGGGGFGREISGGAMPVDFLGGSHTTPPSADLLHAHSGADTLGVVSRGTLNAFYDQMDGLLSGTGPVHTHAHAHSEGGHSEPPLPPADLLPGVGDLCMPSNAPPTLGRLHSHDMGAPIDVTRCSKPPPVALAFAPPMKEKKAEDSIDALASLFVTATTLKDTTTQPVSQQKEQEKAQSSLPLADRLVRSFLVRLVAASKGDASVFRDLLEDAILSVLPEEEEGGGEEESEVEVEGGTGERKETQAAPEKREEERERQSRQREEKEKARSLSLGRSPSMCATEEKQKEKEGFDGHLHRPSGSPIGGPPQDPRVRIQV</sequence>
<feature type="compositionally biased region" description="Low complexity" evidence="1">
    <location>
        <begin position="232"/>
        <end position="243"/>
    </location>
</feature>
<feature type="compositionally biased region" description="Polar residues" evidence="1">
    <location>
        <begin position="214"/>
        <end position="226"/>
    </location>
</feature>
<dbReference type="EMBL" id="CDMZ01003373">
    <property type="protein sequence ID" value="CEM46129.1"/>
    <property type="molecule type" value="Genomic_DNA"/>
</dbReference>
<organism evidence="2">
    <name type="scientific">Chromera velia CCMP2878</name>
    <dbReference type="NCBI Taxonomy" id="1169474"/>
    <lineage>
        <taxon>Eukaryota</taxon>
        <taxon>Sar</taxon>
        <taxon>Alveolata</taxon>
        <taxon>Colpodellida</taxon>
        <taxon>Chromeraceae</taxon>
        <taxon>Chromera</taxon>
    </lineage>
</organism>
<proteinExistence type="predicted"/>
<dbReference type="VEuPathDB" id="CryptoDB:Cvel_29813"/>
<protein>
    <submittedName>
        <fullName evidence="2">Uncharacterized protein</fullName>
    </submittedName>
</protein>
<feature type="region of interest" description="Disordered" evidence="1">
    <location>
        <begin position="576"/>
        <end position="675"/>
    </location>
</feature>
<feature type="compositionally biased region" description="Acidic residues" evidence="1">
    <location>
        <begin position="577"/>
        <end position="592"/>
    </location>
</feature>
<feature type="compositionally biased region" description="Basic and acidic residues" evidence="1">
    <location>
        <begin position="640"/>
        <end position="654"/>
    </location>
</feature>
<feature type="compositionally biased region" description="Polar residues" evidence="1">
    <location>
        <begin position="25"/>
        <end position="40"/>
    </location>
</feature>
<reference evidence="2" key="1">
    <citation type="submission" date="2014-11" db="EMBL/GenBank/DDBJ databases">
        <authorList>
            <person name="Otto D Thomas"/>
            <person name="Naeem Raeece"/>
        </authorList>
    </citation>
    <scope>NUCLEOTIDE SEQUENCE</scope>
</reference>
<accession>A0A0G4HPB9</accession>
<feature type="region of interest" description="Disordered" evidence="1">
    <location>
        <begin position="61"/>
        <end position="105"/>
    </location>
</feature>
<feature type="compositionally biased region" description="Acidic residues" evidence="1">
    <location>
        <begin position="11"/>
        <end position="24"/>
    </location>
</feature>
<gene>
    <name evidence="2" type="ORF">Cvel_29813</name>
</gene>
<evidence type="ECO:0000256" key="1">
    <source>
        <dbReference type="SAM" id="MobiDB-lite"/>
    </source>
</evidence>
<feature type="region of interest" description="Disordered" evidence="1">
    <location>
        <begin position="175"/>
        <end position="243"/>
    </location>
</feature>